<dbReference type="Gene3D" id="3.40.250.10">
    <property type="entry name" value="Rhodanese-like domain"/>
    <property type="match status" value="1"/>
</dbReference>
<dbReference type="PATRIC" id="fig|1705394.5.peg.1249"/>
<dbReference type="AlphaFoldDB" id="A0A0M4NXW6"/>
<proteinExistence type="predicted"/>
<gene>
    <name evidence="2" type="ORF">SP60_06270</name>
</gene>
<dbReference type="SMART" id="SM00450">
    <property type="entry name" value="RHOD"/>
    <property type="match status" value="1"/>
</dbReference>
<accession>A0A0M4NXW6</accession>
<dbReference type="CDD" id="cd00158">
    <property type="entry name" value="RHOD"/>
    <property type="match status" value="1"/>
</dbReference>
<dbReference type="Pfam" id="PF00581">
    <property type="entry name" value="Rhodanese"/>
    <property type="match status" value="1"/>
</dbReference>
<dbReference type="EMBL" id="CP010552">
    <property type="protein sequence ID" value="ALE53256.1"/>
    <property type="molecule type" value="Genomic_DNA"/>
</dbReference>
<dbReference type="Proteomes" id="UP000058020">
    <property type="component" value="Chromosome"/>
</dbReference>
<evidence type="ECO:0000259" key="1">
    <source>
        <dbReference type="PROSITE" id="PS50206"/>
    </source>
</evidence>
<evidence type="ECO:0000313" key="3">
    <source>
        <dbReference type="Proteomes" id="UP000058020"/>
    </source>
</evidence>
<protein>
    <recommendedName>
        <fullName evidence="1">Rhodanese domain-containing protein</fullName>
    </recommendedName>
</protein>
<sequence length="215" mass="24784">MLRQFFYKFNFSILLVSASLQIIADSEVPVKEVLIQKDFKSINVIHHSVPVDIERNQDRKNNIMAFYQGTWRGKIQPLHPFKPHPVETVAELEMIDYIDKMSHGDDSIMIVDSRPKSAILITGMIPGATQVDYIDIVSSHYRVKAFELFNVKKNNSQWDFTDAKILVIYCNGLWCGKSPRMIRKLIKLGYPAQKIKYYRGGMQAWKSVGLTTVKE</sequence>
<dbReference type="KEGG" id="tho:SP60_06270"/>
<dbReference type="SUPFAM" id="SSF52821">
    <property type="entry name" value="Rhodanese/Cell cycle control phosphatase"/>
    <property type="match status" value="1"/>
</dbReference>
<organism evidence="2 3">
    <name type="scientific">Candidatus Thioglobus autotrophicus</name>
    <dbReference type="NCBI Taxonomy" id="1705394"/>
    <lineage>
        <taxon>Bacteria</taxon>
        <taxon>Pseudomonadati</taxon>
        <taxon>Pseudomonadota</taxon>
        <taxon>Gammaproteobacteria</taxon>
        <taxon>Candidatus Pseudothioglobaceae</taxon>
        <taxon>Candidatus Thioglobus</taxon>
    </lineage>
</organism>
<dbReference type="InterPro" id="IPR001763">
    <property type="entry name" value="Rhodanese-like_dom"/>
</dbReference>
<feature type="domain" description="Rhodanese" evidence="1">
    <location>
        <begin position="104"/>
        <end position="214"/>
    </location>
</feature>
<dbReference type="InterPro" id="IPR036873">
    <property type="entry name" value="Rhodanese-like_dom_sf"/>
</dbReference>
<evidence type="ECO:0000313" key="2">
    <source>
        <dbReference type="EMBL" id="ALE53256.1"/>
    </source>
</evidence>
<dbReference type="STRING" id="1705394.SP60_06270"/>
<name>A0A0M4NXW6_9GAMM</name>
<keyword evidence="3" id="KW-1185">Reference proteome</keyword>
<dbReference type="PROSITE" id="PS50206">
    <property type="entry name" value="RHODANESE_3"/>
    <property type="match status" value="1"/>
</dbReference>
<reference evidence="2 3" key="1">
    <citation type="journal article" date="2015" name="Genome Announc.">
        <title>Genome Sequence of 'Candidatus Thioglobus autotrophica' Strain EF1, a Chemoautotroph from the SUP05 Clade of Marine Gammaproteobacteria.</title>
        <authorList>
            <person name="Shah V."/>
            <person name="Morris R.M."/>
        </authorList>
    </citation>
    <scope>NUCLEOTIDE SEQUENCE [LARGE SCALE GENOMIC DNA]</scope>
    <source>
        <strain evidence="2 3">EF1</strain>
    </source>
</reference>